<evidence type="ECO:0000259" key="1">
    <source>
        <dbReference type="Pfam" id="PF04480"/>
    </source>
</evidence>
<reference evidence="3 4" key="1">
    <citation type="submission" date="2023-07" db="EMBL/GenBank/DDBJ databases">
        <title>Comparative genomics of wheat-associated soil bacteria to identify genetic determinants of phenazine resistance.</title>
        <authorList>
            <person name="Mouncey N."/>
        </authorList>
    </citation>
    <scope>NUCLEOTIDE SEQUENCE [LARGE SCALE GENOMIC DNA]</scope>
    <source>
        <strain evidence="3 4">W4I9-1</strain>
    </source>
</reference>
<dbReference type="GO" id="GO:0004519">
    <property type="term" value="F:endonuclease activity"/>
    <property type="evidence" value="ECO:0007669"/>
    <property type="project" value="UniProtKB-KW"/>
</dbReference>
<dbReference type="InterPro" id="IPR011335">
    <property type="entry name" value="Restrct_endonuc-II-like"/>
</dbReference>
<protein>
    <submittedName>
        <fullName evidence="3">Very-short-patch-repair endonuclease</fullName>
    </submittedName>
</protein>
<feature type="domain" description="AbiEi antitoxin N-terminal" evidence="2">
    <location>
        <begin position="10"/>
        <end position="48"/>
    </location>
</feature>
<evidence type="ECO:0000313" key="4">
    <source>
        <dbReference type="Proteomes" id="UP001244427"/>
    </source>
</evidence>
<dbReference type="SUPFAM" id="SSF52980">
    <property type="entry name" value="Restriction endonuclease-like"/>
    <property type="match status" value="1"/>
</dbReference>
<keyword evidence="3" id="KW-0378">Hydrolase</keyword>
<dbReference type="InterPro" id="IPR007569">
    <property type="entry name" value="DUF559"/>
</dbReference>
<keyword evidence="3" id="KW-0255">Endonuclease</keyword>
<dbReference type="AlphaFoldDB" id="A0AAW8F1I6"/>
<name>A0AAW8F1I6_9MICO</name>
<evidence type="ECO:0000313" key="3">
    <source>
        <dbReference type="EMBL" id="MDQ0648875.1"/>
    </source>
</evidence>
<proteinExistence type="predicted"/>
<organism evidence="3 4">
    <name type="scientific">Microbacterium natoriense</name>
    <dbReference type="NCBI Taxonomy" id="284570"/>
    <lineage>
        <taxon>Bacteria</taxon>
        <taxon>Bacillati</taxon>
        <taxon>Actinomycetota</taxon>
        <taxon>Actinomycetes</taxon>
        <taxon>Micrococcales</taxon>
        <taxon>Microbacteriaceae</taxon>
        <taxon>Microbacterium</taxon>
    </lineage>
</organism>
<dbReference type="RefSeq" id="WP_307297940.1">
    <property type="nucleotide sequence ID" value="NZ_JAUSXV010000001.1"/>
</dbReference>
<keyword evidence="3" id="KW-0540">Nuclease</keyword>
<gene>
    <name evidence="3" type="ORF">QFZ53_003071</name>
</gene>
<comment type="caution">
    <text evidence="3">The sequence shown here is derived from an EMBL/GenBank/DDBJ whole genome shotgun (WGS) entry which is preliminary data.</text>
</comment>
<dbReference type="Pfam" id="PF13338">
    <property type="entry name" value="AbiEi_4"/>
    <property type="match status" value="1"/>
</dbReference>
<accession>A0AAW8F1I6</accession>
<feature type="domain" description="DUF559" evidence="1">
    <location>
        <begin position="182"/>
        <end position="268"/>
    </location>
</feature>
<dbReference type="InterPro" id="IPR025159">
    <property type="entry name" value="AbiEi_N"/>
</dbReference>
<keyword evidence="4" id="KW-1185">Reference proteome</keyword>
<evidence type="ECO:0000259" key="2">
    <source>
        <dbReference type="Pfam" id="PF13338"/>
    </source>
</evidence>
<dbReference type="EMBL" id="JAUSXV010000001">
    <property type="protein sequence ID" value="MDQ0648875.1"/>
    <property type="molecule type" value="Genomic_DNA"/>
</dbReference>
<dbReference type="Proteomes" id="UP001244427">
    <property type="component" value="Unassembled WGS sequence"/>
</dbReference>
<dbReference type="Pfam" id="PF04480">
    <property type="entry name" value="DUF559"/>
    <property type="match status" value="1"/>
</dbReference>
<sequence>MLSAKDTITRLGGIARGRTLQKLGFTRQSLAAHVRRGEIERVRHGVFATAPLDADTRAAIEHGGALTCASLLRRHGIWVLPVADGPHVWLGAKQHPLQHPHCVCVAHHYSGHPPLVSTDVETALLHLRRCAGEEAFFAAFESAWRLRKLSREARSRIRAALPASARWLVDLARADADSGLESLLRLRLHLLGLTLERQVTIDGVGRVDFVIAGRLIVEADGTENHDSPEHRHRDRKRDAQASALGYETLRFDYAQIVHDWPVVQAAILGAPRRMGRIR</sequence>
<dbReference type="Gene3D" id="3.40.960.10">
    <property type="entry name" value="VSR Endonuclease"/>
    <property type="match status" value="1"/>
</dbReference>